<reference evidence="3" key="1">
    <citation type="submission" date="2022-10" db="EMBL/GenBank/DDBJ databases">
        <title>The complete genomes of actinobacterial strains from the NBC collection.</title>
        <authorList>
            <person name="Joergensen T.S."/>
            <person name="Alvarez Arevalo M."/>
            <person name="Sterndorff E.B."/>
            <person name="Faurdal D."/>
            <person name="Vuksanovic O."/>
            <person name="Mourched A.-S."/>
            <person name="Charusanti P."/>
            <person name="Shaw S."/>
            <person name="Blin K."/>
            <person name="Weber T."/>
        </authorList>
    </citation>
    <scope>NUCLEOTIDE SEQUENCE</scope>
    <source>
        <strain evidence="3">NBC_00060</strain>
    </source>
</reference>
<dbReference type="AlphaFoldDB" id="A0AAU2HED4"/>
<sequence>MRNRSRRRGGRRSARAVALPVAAVVAAAGIAAGTWALFFDSSGEKTEAVTINCPDVANILTDVPVAARQAVDMSVALLNEQLNTAVTQLDQARAAGVQGGNDALLADLERQRRQTLGTMSAAITQAAGRPGSQAGGLEKMASCAFKRQAVDSSGQSVSALAGRDGKGNRGRNANGGNGNGDGADSGLSRRDFADITKVDPNVEKPRQQRNGSAGLFVSQCGRNENGHFNSDNVIVAPGVGNGAHHMHDYVGNLSTDADSDLDSLKASGTTCADGDRSAHYWPVLRLLDGSRERDAAAPGGGRDKNVGKILTPSSVTLLYQGSAVSKVTAMPQDMRLITGDAKAFTNGQKDARASWSCTGFENRELKTKYPICPQGSQVVRSLEFPDCWDGRNTDSANHRTHVAFSDDNGACKKGFRAIPQLTQRLTYDVPANSFFAIDSFPEQRHKPVTDHGDFINVMNPNQANQAANCINSGQQCRN</sequence>
<feature type="compositionally biased region" description="Gly residues" evidence="1">
    <location>
        <begin position="173"/>
        <end position="183"/>
    </location>
</feature>
<evidence type="ECO:0000256" key="1">
    <source>
        <dbReference type="SAM" id="MobiDB-lite"/>
    </source>
</evidence>
<dbReference type="PANTHER" id="PTHR43662:SF3">
    <property type="entry name" value="DOMAIN PROTEIN, PUTATIVE (AFU_ORTHOLOGUE AFUA_6G11970)-RELATED"/>
    <property type="match status" value="1"/>
</dbReference>
<proteinExistence type="predicted"/>
<dbReference type="EMBL" id="CP108253">
    <property type="protein sequence ID" value="WTU45301.1"/>
    <property type="molecule type" value="Genomic_DNA"/>
</dbReference>
<gene>
    <name evidence="3" type="ORF">OHV25_01800</name>
</gene>
<organism evidence="3">
    <name type="scientific">Streptomyces sp. NBC_00060</name>
    <dbReference type="NCBI Taxonomy" id="2975636"/>
    <lineage>
        <taxon>Bacteria</taxon>
        <taxon>Bacillati</taxon>
        <taxon>Actinomycetota</taxon>
        <taxon>Actinomycetes</taxon>
        <taxon>Kitasatosporales</taxon>
        <taxon>Streptomycetaceae</taxon>
        <taxon>Streptomyces</taxon>
    </lineage>
</organism>
<evidence type="ECO:0000259" key="2">
    <source>
        <dbReference type="Pfam" id="PF09362"/>
    </source>
</evidence>
<dbReference type="InterPro" id="IPR018535">
    <property type="entry name" value="DUF1996"/>
</dbReference>
<dbReference type="PANTHER" id="PTHR43662">
    <property type="match status" value="1"/>
</dbReference>
<protein>
    <submittedName>
        <fullName evidence="3">DUF1996 domain-containing protein</fullName>
    </submittedName>
</protein>
<dbReference type="Pfam" id="PF09362">
    <property type="entry name" value="DUF1996"/>
    <property type="match status" value="1"/>
</dbReference>
<feature type="region of interest" description="Disordered" evidence="1">
    <location>
        <begin position="154"/>
        <end position="189"/>
    </location>
</feature>
<accession>A0AAU2HED4</accession>
<name>A0AAU2HED4_9ACTN</name>
<feature type="domain" description="DUF1996" evidence="2">
    <location>
        <begin position="234"/>
        <end position="456"/>
    </location>
</feature>
<evidence type="ECO:0000313" key="3">
    <source>
        <dbReference type="EMBL" id="WTU45301.1"/>
    </source>
</evidence>